<keyword evidence="2" id="KW-1185">Reference proteome</keyword>
<dbReference type="EMBL" id="QZEI01000052">
    <property type="protein sequence ID" value="RLV58859.1"/>
    <property type="molecule type" value="Genomic_DNA"/>
</dbReference>
<reference evidence="1 2" key="1">
    <citation type="submission" date="2018-09" db="EMBL/GenBank/DDBJ databases">
        <title>Phylogeny of the Shewanellaceae, and recommendation for two new genera, Pseudoshewanella and Parashewanella.</title>
        <authorList>
            <person name="Wang G."/>
        </authorList>
    </citation>
    <scope>NUCLEOTIDE SEQUENCE [LARGE SCALE GENOMIC DNA]</scope>
    <source>
        <strain evidence="1 2">C51</strain>
    </source>
</reference>
<protein>
    <submittedName>
        <fullName evidence="1">Uncharacterized protein</fullName>
    </submittedName>
</protein>
<evidence type="ECO:0000313" key="1">
    <source>
        <dbReference type="EMBL" id="RLV58859.1"/>
    </source>
</evidence>
<dbReference type="OrthoDB" id="6404279at2"/>
<dbReference type="AlphaFoldDB" id="A0A3L8PVQ1"/>
<dbReference type="RefSeq" id="WP_121839814.1">
    <property type="nucleotide sequence ID" value="NZ_ML014801.1"/>
</dbReference>
<accession>A0A3L8PVQ1</accession>
<proteinExistence type="predicted"/>
<dbReference type="Proteomes" id="UP000281474">
    <property type="component" value="Unassembled WGS sequence"/>
</dbReference>
<comment type="caution">
    <text evidence="1">The sequence shown here is derived from an EMBL/GenBank/DDBJ whole genome shotgun (WGS) entry which is preliminary data.</text>
</comment>
<evidence type="ECO:0000313" key="2">
    <source>
        <dbReference type="Proteomes" id="UP000281474"/>
    </source>
</evidence>
<sequence length="263" mass="29714">MSLFLHEPSQSIREQIANNYWSQNETVIPNEATFGQFSYRWIPTSNNKWKVEVIGTTSRFFCCCQRKFPLAYRFGKIPFTIKSEIKSALKEECIYPVKDLYNEGDSASEYGDESLLGYTTNVQLFLSTATGRKASKVIDLAAKVPVAPKETNTLTLNGDLGFAISSYVCPFTNRELTPQNAIQVNLKGVTFEGNQIDWLTISRTGLRLVLLRADNFTGTNLEPLIVAIQNLEESDIRVASELYLKRDTLRTREFDIHSISPST</sequence>
<organism evidence="1 2">
    <name type="scientific">Parashewanella curva</name>
    <dbReference type="NCBI Taxonomy" id="2338552"/>
    <lineage>
        <taxon>Bacteria</taxon>
        <taxon>Pseudomonadati</taxon>
        <taxon>Pseudomonadota</taxon>
        <taxon>Gammaproteobacteria</taxon>
        <taxon>Alteromonadales</taxon>
        <taxon>Shewanellaceae</taxon>
        <taxon>Parashewanella</taxon>
    </lineage>
</organism>
<gene>
    <name evidence="1" type="ORF">D5018_15005</name>
</gene>
<name>A0A3L8PVQ1_9GAMM</name>